<dbReference type="SUPFAM" id="SSF56801">
    <property type="entry name" value="Acetyl-CoA synthetase-like"/>
    <property type="match status" value="1"/>
</dbReference>
<dbReference type="Gene3D" id="3.40.50.12780">
    <property type="entry name" value="N-terminal domain of ligase-like"/>
    <property type="match status" value="1"/>
</dbReference>
<dbReference type="InterPro" id="IPR050237">
    <property type="entry name" value="ATP-dep_AMP-bd_enzyme"/>
</dbReference>
<dbReference type="EMBL" id="CAEZYR010000077">
    <property type="protein sequence ID" value="CAB4754600.1"/>
    <property type="molecule type" value="Genomic_DNA"/>
</dbReference>
<dbReference type="Pfam" id="PF00501">
    <property type="entry name" value="AMP-binding"/>
    <property type="match status" value="1"/>
</dbReference>
<dbReference type="AlphaFoldDB" id="A0A6J6Z570"/>
<feature type="domain" description="AMP-dependent synthetase/ligase" evidence="2">
    <location>
        <begin position="4"/>
        <end position="346"/>
    </location>
</feature>
<sequence length="504" mass="54937">MDIFERAAVSPDQIAVDDLVRTRTWAELIDRSTRLAHVIRDTWGVEPGAHVASIFDNRVEWFELSLATLLAGVWLVPVNAHLQRSEVEYVLADAGARVVMCDDAHVDLARSAAAAHVVGVGRDLDALIDRASSAPFARDGRPGGRMHYTSGTTGRPKGVKRDLPETVDAYLALLGRLGRNVGLDGSGSHLLTGPHYHAAVGGYALFDLVNGAPVTMMGKFDAAQTLELIDSRRIAHTHLVPTMMVRLLRVDAARRAAFRGDSLTYVMHGAAPISRPTKSSMIEWWGPVFTEYWGTSEAGTFTLISSQEWLEHPGSVGRALPDVEIISVDDANRPVPPGAIGTLYCRMGPNPRPFRYYNDGAKTDGAYLEPGLFTMGDMGRIEPDGYVYLADRATNMIISGGVNIYPAEVEAALAEHAAVADVAVFGIPDEEWGEQVKAAVELAPGHTSSDALARELIEFARERLAHYKAPKSIDFADALPRLPSGKLATRELKDPYWQGRERRI</sequence>
<dbReference type="GO" id="GO:0016878">
    <property type="term" value="F:acid-thiol ligase activity"/>
    <property type="evidence" value="ECO:0007669"/>
    <property type="project" value="UniProtKB-ARBA"/>
</dbReference>
<evidence type="ECO:0000256" key="1">
    <source>
        <dbReference type="SAM" id="MobiDB-lite"/>
    </source>
</evidence>
<feature type="domain" description="AMP-binding enzyme C-terminal" evidence="3">
    <location>
        <begin position="408"/>
        <end position="486"/>
    </location>
</feature>
<dbReference type="Pfam" id="PF13193">
    <property type="entry name" value="AMP-binding_C"/>
    <property type="match status" value="1"/>
</dbReference>
<name>A0A6J6Z570_9ZZZZ</name>
<dbReference type="InterPro" id="IPR042099">
    <property type="entry name" value="ANL_N_sf"/>
</dbReference>
<evidence type="ECO:0000313" key="6">
    <source>
        <dbReference type="EMBL" id="CAB4892359.1"/>
    </source>
</evidence>
<dbReference type="InterPro" id="IPR045851">
    <property type="entry name" value="AMP-bd_C_sf"/>
</dbReference>
<evidence type="ECO:0000313" key="5">
    <source>
        <dbReference type="EMBL" id="CAB4816981.1"/>
    </source>
</evidence>
<evidence type="ECO:0000259" key="2">
    <source>
        <dbReference type="Pfam" id="PF00501"/>
    </source>
</evidence>
<dbReference type="EMBL" id="CAFBMH010000007">
    <property type="protein sequence ID" value="CAB4892359.1"/>
    <property type="molecule type" value="Genomic_DNA"/>
</dbReference>
<dbReference type="InterPro" id="IPR000873">
    <property type="entry name" value="AMP-dep_synth/lig_dom"/>
</dbReference>
<evidence type="ECO:0000313" key="4">
    <source>
        <dbReference type="EMBL" id="CAB4754600.1"/>
    </source>
</evidence>
<dbReference type="Gene3D" id="3.30.300.30">
    <property type="match status" value="1"/>
</dbReference>
<dbReference type="PANTHER" id="PTHR43767:SF1">
    <property type="entry name" value="NONRIBOSOMAL PEPTIDE SYNTHASE PES1 (EUROFUNG)-RELATED"/>
    <property type="match status" value="1"/>
</dbReference>
<protein>
    <submittedName>
        <fullName evidence="5">Unannotated protein</fullName>
    </submittedName>
</protein>
<evidence type="ECO:0000259" key="3">
    <source>
        <dbReference type="Pfam" id="PF13193"/>
    </source>
</evidence>
<proteinExistence type="predicted"/>
<gene>
    <name evidence="4" type="ORF">UFOPK2754_02012</name>
    <name evidence="5" type="ORF">UFOPK3139_00432</name>
    <name evidence="6" type="ORF">UFOPK3543_00366</name>
</gene>
<reference evidence="5" key="1">
    <citation type="submission" date="2020-05" db="EMBL/GenBank/DDBJ databases">
        <authorList>
            <person name="Chiriac C."/>
            <person name="Salcher M."/>
            <person name="Ghai R."/>
            <person name="Kavagutti S V."/>
        </authorList>
    </citation>
    <scope>NUCLEOTIDE SEQUENCE</scope>
</reference>
<accession>A0A6J6Z570</accession>
<dbReference type="InterPro" id="IPR025110">
    <property type="entry name" value="AMP-bd_C"/>
</dbReference>
<dbReference type="EMBL" id="CAFABA010000011">
    <property type="protein sequence ID" value="CAB4816981.1"/>
    <property type="molecule type" value="Genomic_DNA"/>
</dbReference>
<feature type="region of interest" description="Disordered" evidence="1">
    <location>
        <begin position="138"/>
        <end position="159"/>
    </location>
</feature>
<organism evidence="5">
    <name type="scientific">freshwater metagenome</name>
    <dbReference type="NCBI Taxonomy" id="449393"/>
    <lineage>
        <taxon>unclassified sequences</taxon>
        <taxon>metagenomes</taxon>
        <taxon>ecological metagenomes</taxon>
    </lineage>
</organism>
<dbReference type="PANTHER" id="PTHR43767">
    <property type="entry name" value="LONG-CHAIN-FATTY-ACID--COA LIGASE"/>
    <property type="match status" value="1"/>
</dbReference>